<dbReference type="EMBL" id="CP017269">
    <property type="protein sequence ID" value="AOT71295.1"/>
    <property type="molecule type" value="Genomic_DNA"/>
</dbReference>
<evidence type="ECO:0000313" key="6">
    <source>
        <dbReference type="EMBL" id="AOT71295.1"/>
    </source>
</evidence>
<keyword evidence="7" id="KW-1185">Reference proteome</keyword>
<evidence type="ECO:0000256" key="2">
    <source>
        <dbReference type="ARBA" id="ARBA00008854"/>
    </source>
</evidence>
<dbReference type="PANTHER" id="PTHR34478">
    <property type="entry name" value="PROTEIN LEMA"/>
    <property type="match status" value="1"/>
</dbReference>
<dbReference type="AlphaFoldDB" id="A0A1D8GK65"/>
<dbReference type="GO" id="GO:0016020">
    <property type="term" value="C:membrane"/>
    <property type="evidence" value="ECO:0007669"/>
    <property type="project" value="UniProtKB-SubCell"/>
</dbReference>
<dbReference type="STRING" id="1424294.Gferi_18070"/>
<dbReference type="InterPro" id="IPR023353">
    <property type="entry name" value="LemA-like_dom_sf"/>
</dbReference>
<accession>A0A1D8GK65</accession>
<dbReference type="SUPFAM" id="SSF140478">
    <property type="entry name" value="LemA-like"/>
    <property type="match status" value="1"/>
</dbReference>
<dbReference type="Gene3D" id="1.20.1440.20">
    <property type="entry name" value="LemA-like domain"/>
    <property type="match status" value="1"/>
</dbReference>
<dbReference type="InterPro" id="IPR007156">
    <property type="entry name" value="MamQ_LemA"/>
</dbReference>
<proteinExistence type="inferred from homology"/>
<comment type="similarity">
    <text evidence="2">Belongs to the LemA family.</text>
</comment>
<dbReference type="Proteomes" id="UP000095743">
    <property type="component" value="Chromosome"/>
</dbReference>
<keyword evidence="3" id="KW-0812">Transmembrane</keyword>
<evidence type="ECO:0000256" key="1">
    <source>
        <dbReference type="ARBA" id="ARBA00004167"/>
    </source>
</evidence>
<keyword evidence="5" id="KW-0472">Membrane</keyword>
<dbReference type="KEGG" id="gfe:Gferi_18070"/>
<evidence type="ECO:0000256" key="5">
    <source>
        <dbReference type="ARBA" id="ARBA00023136"/>
    </source>
</evidence>
<evidence type="ECO:0000313" key="7">
    <source>
        <dbReference type="Proteomes" id="UP000095743"/>
    </source>
</evidence>
<gene>
    <name evidence="6" type="ORF">Gferi_18070</name>
</gene>
<sequence>MKGTLKVIIVIAVILLVLGGLYGSTYNTLVTRSEQVDAQWAIVESSLQRRFDLIPNLVESVKGAMAQEQEVFGRIADARARMAGAGTVDERVAASNELESALGRLLVVMENYPQLQSIGTVNRLMDELAGTENRINVERNRYNEAVRTYNLAIKTFPRNLFAGMMGFETRHYFEAAEGAQEAPRVNF</sequence>
<keyword evidence="4" id="KW-1133">Transmembrane helix</keyword>
<evidence type="ECO:0000256" key="4">
    <source>
        <dbReference type="ARBA" id="ARBA00022989"/>
    </source>
</evidence>
<organism evidence="6 7">
    <name type="scientific">Geosporobacter ferrireducens</name>
    <dbReference type="NCBI Taxonomy" id="1424294"/>
    <lineage>
        <taxon>Bacteria</taxon>
        <taxon>Bacillati</taxon>
        <taxon>Bacillota</taxon>
        <taxon>Clostridia</taxon>
        <taxon>Peptostreptococcales</taxon>
        <taxon>Thermotaleaceae</taxon>
        <taxon>Geosporobacter</taxon>
    </lineage>
</organism>
<protein>
    <submittedName>
        <fullName evidence="6">LemA family protein</fullName>
    </submittedName>
</protein>
<name>A0A1D8GK65_9FIRM</name>
<reference evidence="6 7" key="1">
    <citation type="submission" date="2016-09" db="EMBL/GenBank/DDBJ databases">
        <title>Genomic analysis reveals versatility of anaerobic energy metabolism of Geosporobacter ferrireducens IRF9 of phylum Firmicutes.</title>
        <authorList>
            <person name="Kim S.-J."/>
        </authorList>
    </citation>
    <scope>NUCLEOTIDE SEQUENCE [LARGE SCALE GENOMIC DNA]</scope>
    <source>
        <strain evidence="6 7">IRF9</strain>
    </source>
</reference>
<evidence type="ECO:0000256" key="3">
    <source>
        <dbReference type="ARBA" id="ARBA00022692"/>
    </source>
</evidence>
<dbReference type="RefSeq" id="WP_069978968.1">
    <property type="nucleotide sequence ID" value="NZ_CP017269.1"/>
</dbReference>
<dbReference type="OrthoDB" id="9804152at2"/>
<dbReference type="Pfam" id="PF04011">
    <property type="entry name" value="LemA"/>
    <property type="match status" value="1"/>
</dbReference>
<dbReference type="PANTHER" id="PTHR34478:SF2">
    <property type="entry name" value="MEMBRANE PROTEIN"/>
    <property type="match status" value="1"/>
</dbReference>
<comment type="subcellular location">
    <subcellularLocation>
        <location evidence="1">Membrane</location>
        <topology evidence="1">Single-pass membrane protein</topology>
    </subcellularLocation>
</comment>